<proteinExistence type="predicted"/>
<dbReference type="AlphaFoldDB" id="A0A0M2Z8L9"/>
<evidence type="ECO:0000313" key="2">
    <source>
        <dbReference type="EMBL" id="ORA58980.1"/>
    </source>
</evidence>
<dbReference type="EMBL" id="MVHP01000048">
    <property type="protein sequence ID" value="ORA58980.1"/>
    <property type="molecule type" value="Genomic_DNA"/>
</dbReference>
<organism evidence="2 3">
    <name type="scientific">Mycolicibacterium elephantis</name>
    <dbReference type="NCBI Taxonomy" id="81858"/>
    <lineage>
        <taxon>Bacteria</taxon>
        <taxon>Bacillati</taxon>
        <taxon>Actinomycetota</taxon>
        <taxon>Actinomycetes</taxon>
        <taxon>Mycobacteriales</taxon>
        <taxon>Mycobacteriaceae</taxon>
        <taxon>Mycolicibacterium</taxon>
    </lineage>
</organism>
<dbReference type="Gene3D" id="2.60.120.10">
    <property type="entry name" value="Jelly Rolls"/>
    <property type="match status" value="1"/>
</dbReference>
<gene>
    <name evidence="2" type="ORF">BST23_24940</name>
</gene>
<dbReference type="InterPro" id="IPR011051">
    <property type="entry name" value="RmlC_Cupin_sf"/>
</dbReference>
<dbReference type="SUPFAM" id="SSF51182">
    <property type="entry name" value="RmlC-like cupins"/>
    <property type="match status" value="1"/>
</dbReference>
<sequence>MTVSPIDLYSAAIRLTGERQAQHTERRFDAVRDGWHIMAFRTETNDDSHADHWEMHPGADEVVSCLTGAIRMYFRAEDAGDDEEIPLAAGAAVIVPKGRWHRIEVDVPSDILAVTVLENTQLQPRGSR</sequence>
<dbReference type="RefSeq" id="WP_046754748.1">
    <property type="nucleotide sequence ID" value="NZ_JBCGVB010000002.1"/>
</dbReference>
<name>A0A0M2Z8L9_9MYCO</name>
<dbReference type="OrthoDB" id="512358at2"/>
<evidence type="ECO:0000313" key="3">
    <source>
        <dbReference type="Proteomes" id="UP000192772"/>
    </source>
</evidence>
<dbReference type="Pfam" id="PF07883">
    <property type="entry name" value="Cupin_2"/>
    <property type="match status" value="1"/>
</dbReference>
<dbReference type="InterPro" id="IPR014710">
    <property type="entry name" value="RmlC-like_jellyroll"/>
</dbReference>
<comment type="caution">
    <text evidence="2">The sequence shown here is derived from an EMBL/GenBank/DDBJ whole genome shotgun (WGS) entry which is preliminary data.</text>
</comment>
<evidence type="ECO:0000259" key="1">
    <source>
        <dbReference type="Pfam" id="PF07883"/>
    </source>
</evidence>
<dbReference type="Proteomes" id="UP000192772">
    <property type="component" value="Unassembled WGS sequence"/>
</dbReference>
<accession>A0A1A0QZD4</accession>
<accession>A0A0M2Z8L9</accession>
<feature type="domain" description="Cupin type-2" evidence="1">
    <location>
        <begin position="52"/>
        <end position="106"/>
    </location>
</feature>
<dbReference type="STRING" id="81858.BST23_24940"/>
<reference evidence="2 3" key="1">
    <citation type="submission" date="2017-02" db="EMBL/GenBank/DDBJ databases">
        <title>The new phylogeny of genus Mycobacterium.</title>
        <authorList>
            <person name="Tortoli E."/>
            <person name="Trovato A."/>
            <person name="Cirillo D.M."/>
        </authorList>
    </citation>
    <scope>NUCLEOTIDE SEQUENCE [LARGE SCALE GENOMIC DNA]</scope>
    <source>
        <strain evidence="2 3">FI-09383</strain>
    </source>
</reference>
<dbReference type="InterPro" id="IPR013096">
    <property type="entry name" value="Cupin_2"/>
</dbReference>
<protein>
    <submittedName>
        <fullName evidence="2">Cupin</fullName>
    </submittedName>
</protein>